<protein>
    <submittedName>
        <fullName evidence="1">Uncharacterized protein</fullName>
    </submittedName>
</protein>
<evidence type="ECO:0000313" key="2">
    <source>
        <dbReference type="Proteomes" id="UP001420932"/>
    </source>
</evidence>
<sequence length="88" mass="10116">MAIGVQFRDRKTGMLGQYLQMEIITLPLTCMRSLNWGWRGNWALLKSYDKSSVPNSRLSFVWHEKSESKDGGWGMGKKTTLAQEIFLC</sequence>
<dbReference type="Proteomes" id="UP001420932">
    <property type="component" value="Unassembled WGS sequence"/>
</dbReference>
<organism evidence="1 2">
    <name type="scientific">Stephania yunnanensis</name>
    <dbReference type="NCBI Taxonomy" id="152371"/>
    <lineage>
        <taxon>Eukaryota</taxon>
        <taxon>Viridiplantae</taxon>
        <taxon>Streptophyta</taxon>
        <taxon>Embryophyta</taxon>
        <taxon>Tracheophyta</taxon>
        <taxon>Spermatophyta</taxon>
        <taxon>Magnoliopsida</taxon>
        <taxon>Ranunculales</taxon>
        <taxon>Menispermaceae</taxon>
        <taxon>Menispermoideae</taxon>
        <taxon>Cissampelideae</taxon>
        <taxon>Stephania</taxon>
    </lineage>
</organism>
<gene>
    <name evidence="1" type="ORF">Syun_022742</name>
</gene>
<accession>A0AAP0F7K6</accession>
<reference evidence="1 2" key="1">
    <citation type="submission" date="2024-01" db="EMBL/GenBank/DDBJ databases">
        <title>Genome assemblies of Stephania.</title>
        <authorList>
            <person name="Yang L."/>
        </authorList>
    </citation>
    <scope>NUCLEOTIDE SEQUENCE [LARGE SCALE GENOMIC DNA]</scope>
    <source>
        <strain evidence="1">YNDBR</strain>
        <tissue evidence="1">Leaf</tissue>
    </source>
</reference>
<dbReference type="AlphaFoldDB" id="A0AAP0F7K6"/>
<proteinExistence type="predicted"/>
<keyword evidence="2" id="KW-1185">Reference proteome</keyword>
<evidence type="ECO:0000313" key="1">
    <source>
        <dbReference type="EMBL" id="KAK9106731.1"/>
    </source>
</evidence>
<dbReference type="EMBL" id="JBBNAF010000010">
    <property type="protein sequence ID" value="KAK9106731.1"/>
    <property type="molecule type" value="Genomic_DNA"/>
</dbReference>
<comment type="caution">
    <text evidence="1">The sequence shown here is derived from an EMBL/GenBank/DDBJ whole genome shotgun (WGS) entry which is preliminary data.</text>
</comment>
<name>A0AAP0F7K6_9MAGN</name>